<proteinExistence type="predicted"/>
<accession>A0A8R1IMN9</accession>
<keyword evidence="2" id="KW-1185">Reference proteome</keyword>
<protein>
    <submittedName>
        <fullName evidence="1">Uncharacterized protein</fullName>
    </submittedName>
</protein>
<reference evidence="1" key="2">
    <citation type="submission" date="2022-06" db="UniProtKB">
        <authorList>
            <consortium name="EnsemblMetazoa"/>
        </authorList>
    </citation>
    <scope>IDENTIFICATION</scope>
    <source>
        <strain evidence="1">DF5081</strain>
    </source>
</reference>
<name>A0A8R1IMN9_CAEJA</name>
<sequence length="192" mass="21447">MFDGIEVRRLTWSFQEIHTATSKPIGDMTRSMLRVIILLKHPRSAQICSCPWSHCVFQDVFVHISVHGFNNSLQWTHGSVGEASPNHHRSTSMFYRRTLVPRSISGANRTSNPLNTIRTEQLELRFVAPDVISPLSRSPGQVLFSPFNASFPVFRLTSGFLTGLHPCSPATCRRLLIVLLDGPGSFGDVTET</sequence>
<evidence type="ECO:0000313" key="1">
    <source>
        <dbReference type="EnsemblMetazoa" id="CJA38069.1"/>
    </source>
</evidence>
<dbReference type="EnsemblMetazoa" id="CJA38069.1">
    <property type="protein sequence ID" value="CJA38069.1"/>
    <property type="gene ID" value="WBGene00213916"/>
</dbReference>
<organism evidence="1 2">
    <name type="scientific">Caenorhabditis japonica</name>
    <dbReference type="NCBI Taxonomy" id="281687"/>
    <lineage>
        <taxon>Eukaryota</taxon>
        <taxon>Metazoa</taxon>
        <taxon>Ecdysozoa</taxon>
        <taxon>Nematoda</taxon>
        <taxon>Chromadorea</taxon>
        <taxon>Rhabditida</taxon>
        <taxon>Rhabditina</taxon>
        <taxon>Rhabditomorpha</taxon>
        <taxon>Rhabditoidea</taxon>
        <taxon>Rhabditidae</taxon>
        <taxon>Peloderinae</taxon>
        <taxon>Caenorhabditis</taxon>
    </lineage>
</organism>
<dbReference type="AlphaFoldDB" id="A0A8R1IMN9"/>
<dbReference type="Proteomes" id="UP000005237">
    <property type="component" value="Unassembled WGS sequence"/>
</dbReference>
<reference evidence="2" key="1">
    <citation type="submission" date="2010-08" db="EMBL/GenBank/DDBJ databases">
        <authorList>
            <consortium name="Caenorhabditis japonica Sequencing Consortium"/>
            <person name="Wilson R.K."/>
        </authorList>
    </citation>
    <scope>NUCLEOTIDE SEQUENCE [LARGE SCALE GENOMIC DNA]</scope>
    <source>
        <strain evidence="2">DF5081</strain>
    </source>
</reference>
<evidence type="ECO:0000313" key="2">
    <source>
        <dbReference type="Proteomes" id="UP000005237"/>
    </source>
</evidence>